<protein>
    <submittedName>
        <fullName evidence="4">Uncharacterized protein</fullName>
    </submittedName>
</protein>
<feature type="region of interest" description="Disordered" evidence="3">
    <location>
        <begin position="1"/>
        <end position="39"/>
    </location>
</feature>
<accession>A0AAE0BSH1</accession>
<evidence type="ECO:0000256" key="2">
    <source>
        <dbReference type="ARBA" id="ARBA00023043"/>
    </source>
</evidence>
<name>A0AAE0BSH1_9CHLO</name>
<dbReference type="GO" id="GO:0000139">
    <property type="term" value="C:Golgi membrane"/>
    <property type="evidence" value="ECO:0007669"/>
    <property type="project" value="TreeGrafter"/>
</dbReference>
<dbReference type="PANTHER" id="PTHR24161:SF17">
    <property type="entry name" value="PALMITOYLTRANSFERASE"/>
    <property type="match status" value="1"/>
</dbReference>
<dbReference type="EMBL" id="LGRX02033518">
    <property type="protein sequence ID" value="KAK3240912.1"/>
    <property type="molecule type" value="Genomic_DNA"/>
</dbReference>
<comment type="caution">
    <text evidence="4">The sequence shown here is derived from an EMBL/GenBank/DDBJ whole genome shotgun (WGS) entry which is preliminary data.</text>
</comment>
<dbReference type="Pfam" id="PF12796">
    <property type="entry name" value="Ank_2"/>
    <property type="match status" value="1"/>
</dbReference>
<dbReference type="Pfam" id="PF00023">
    <property type="entry name" value="Ank"/>
    <property type="match status" value="1"/>
</dbReference>
<dbReference type="PRINTS" id="PR01415">
    <property type="entry name" value="ANKYRIN"/>
</dbReference>
<dbReference type="Gene3D" id="1.25.40.20">
    <property type="entry name" value="Ankyrin repeat-containing domain"/>
    <property type="match status" value="1"/>
</dbReference>
<evidence type="ECO:0000256" key="1">
    <source>
        <dbReference type="ARBA" id="ARBA00022737"/>
    </source>
</evidence>
<organism evidence="4 5">
    <name type="scientific">Cymbomonas tetramitiformis</name>
    <dbReference type="NCBI Taxonomy" id="36881"/>
    <lineage>
        <taxon>Eukaryota</taxon>
        <taxon>Viridiplantae</taxon>
        <taxon>Chlorophyta</taxon>
        <taxon>Pyramimonadophyceae</taxon>
        <taxon>Pyramimonadales</taxon>
        <taxon>Pyramimonadaceae</taxon>
        <taxon>Cymbomonas</taxon>
    </lineage>
</organism>
<sequence>MEPEHENAGKEQAVPSDAADSRLAESCPEAAVHAGSSDSGPPLHYDIQASFSKKAYYYWGQVMPQNLTGGDPAAKSLWKAAASGDIATCESIAHKVESPRALIEKHNPYGLTAVHLAAANGHTHILRHFQKVAGSEALEVVTADGLAGTPLHWASAAGHIPAAMALLDACPTAVDRVDECKLSALSLAAMQAKVLMVCCLVRRGANVNSQDQNGCTALGWVLLRHRYSRRCCASGTCAGCSITLDARVVTTA</sequence>
<keyword evidence="5" id="KW-1185">Reference proteome</keyword>
<evidence type="ECO:0000313" key="4">
    <source>
        <dbReference type="EMBL" id="KAK3240912.1"/>
    </source>
</evidence>
<dbReference type="GO" id="GO:0016409">
    <property type="term" value="F:palmitoyltransferase activity"/>
    <property type="evidence" value="ECO:0007669"/>
    <property type="project" value="TreeGrafter"/>
</dbReference>
<dbReference type="InterPro" id="IPR036770">
    <property type="entry name" value="Ankyrin_rpt-contain_sf"/>
</dbReference>
<evidence type="ECO:0000256" key="3">
    <source>
        <dbReference type="SAM" id="MobiDB-lite"/>
    </source>
</evidence>
<reference evidence="4 5" key="1">
    <citation type="journal article" date="2015" name="Genome Biol. Evol.">
        <title>Comparative Genomics of a Bacterivorous Green Alga Reveals Evolutionary Causalities and Consequences of Phago-Mixotrophic Mode of Nutrition.</title>
        <authorList>
            <person name="Burns J.A."/>
            <person name="Paasch A."/>
            <person name="Narechania A."/>
            <person name="Kim E."/>
        </authorList>
    </citation>
    <scope>NUCLEOTIDE SEQUENCE [LARGE SCALE GENOMIC DNA]</scope>
    <source>
        <strain evidence="4 5">PLY_AMNH</strain>
    </source>
</reference>
<dbReference type="Proteomes" id="UP001190700">
    <property type="component" value="Unassembled WGS sequence"/>
</dbReference>
<gene>
    <name evidence="4" type="ORF">CYMTET_49277</name>
</gene>
<evidence type="ECO:0000313" key="5">
    <source>
        <dbReference type="Proteomes" id="UP001190700"/>
    </source>
</evidence>
<proteinExistence type="predicted"/>
<dbReference type="PANTHER" id="PTHR24161">
    <property type="entry name" value="ANK_REP_REGION DOMAIN-CONTAINING PROTEIN-RELATED"/>
    <property type="match status" value="1"/>
</dbReference>
<dbReference type="SMART" id="SM00248">
    <property type="entry name" value="ANK"/>
    <property type="match status" value="3"/>
</dbReference>
<dbReference type="InterPro" id="IPR002110">
    <property type="entry name" value="Ankyrin_rpt"/>
</dbReference>
<keyword evidence="2" id="KW-0040">ANK repeat</keyword>
<dbReference type="AlphaFoldDB" id="A0AAE0BSH1"/>
<keyword evidence="1" id="KW-0677">Repeat</keyword>
<dbReference type="SUPFAM" id="SSF48403">
    <property type="entry name" value="Ankyrin repeat"/>
    <property type="match status" value="1"/>
</dbReference>